<name>A0AA88CHA6_FICCA</name>
<accession>A0AA88CHA6</accession>
<feature type="compositionally biased region" description="Basic and acidic residues" evidence="1">
    <location>
        <begin position="10"/>
        <end position="22"/>
    </location>
</feature>
<evidence type="ECO:0000313" key="3">
    <source>
        <dbReference type="Proteomes" id="UP001187192"/>
    </source>
</evidence>
<evidence type="ECO:0000256" key="1">
    <source>
        <dbReference type="SAM" id="MobiDB-lite"/>
    </source>
</evidence>
<proteinExistence type="predicted"/>
<organism evidence="2 3">
    <name type="scientific">Ficus carica</name>
    <name type="common">Common fig</name>
    <dbReference type="NCBI Taxonomy" id="3494"/>
    <lineage>
        <taxon>Eukaryota</taxon>
        <taxon>Viridiplantae</taxon>
        <taxon>Streptophyta</taxon>
        <taxon>Embryophyta</taxon>
        <taxon>Tracheophyta</taxon>
        <taxon>Spermatophyta</taxon>
        <taxon>Magnoliopsida</taxon>
        <taxon>eudicotyledons</taxon>
        <taxon>Gunneridae</taxon>
        <taxon>Pentapetalae</taxon>
        <taxon>rosids</taxon>
        <taxon>fabids</taxon>
        <taxon>Rosales</taxon>
        <taxon>Moraceae</taxon>
        <taxon>Ficeae</taxon>
        <taxon>Ficus</taxon>
    </lineage>
</organism>
<protein>
    <submittedName>
        <fullName evidence="2">Uncharacterized protein</fullName>
    </submittedName>
</protein>
<dbReference type="EMBL" id="BTGU01001261">
    <property type="protein sequence ID" value="GMN19643.1"/>
    <property type="molecule type" value="Genomic_DNA"/>
</dbReference>
<dbReference type="Proteomes" id="UP001187192">
    <property type="component" value="Unassembled WGS sequence"/>
</dbReference>
<keyword evidence="3" id="KW-1185">Reference proteome</keyword>
<dbReference type="AlphaFoldDB" id="A0AA88CHA6"/>
<comment type="caution">
    <text evidence="2">The sequence shown here is derived from an EMBL/GenBank/DDBJ whole genome shotgun (WGS) entry which is preliminary data.</text>
</comment>
<evidence type="ECO:0000313" key="2">
    <source>
        <dbReference type="EMBL" id="GMN19643.1"/>
    </source>
</evidence>
<gene>
    <name evidence="2" type="ORF">TIFTF001_039860</name>
</gene>
<sequence>MIEDDQVELESTRSHSESDRPGSSRSLSSYHADDRDEIWHLQSLHPDGAPILNGDISHILLLAGLLCRDLTLLHIFIGNFNIPCKIWKEWLTTKIQEMEERHQKDVKEVSQLKSLHEKDLIEISRLQNKINCNPLSAAEGSLHEDRISKRQSEFEAYDQSASSNFDSSISTLINSLNDSPSMTPSKLHPLIKLLEDQLAGAKAFSATLLKSKQELKKRCREKIHNAKTYFRTISGRFKSIAEFYKSFGFDFAKDNCRAITDRTVNEDDVDFFDSKLNSGSDSSDDDYYIV</sequence>
<feature type="region of interest" description="Disordered" evidence="1">
    <location>
        <begin position="1"/>
        <end position="29"/>
    </location>
</feature>
<reference evidence="2" key="1">
    <citation type="submission" date="2023-07" db="EMBL/GenBank/DDBJ databases">
        <title>draft genome sequence of fig (Ficus carica).</title>
        <authorList>
            <person name="Takahashi T."/>
            <person name="Nishimura K."/>
        </authorList>
    </citation>
    <scope>NUCLEOTIDE SEQUENCE</scope>
</reference>